<protein>
    <submittedName>
        <fullName evidence="3">L domain-like protein</fullName>
    </submittedName>
</protein>
<dbReference type="PANTHER" id="PTHR48004">
    <property type="entry name" value="OS01G0149700 PROTEIN"/>
    <property type="match status" value="1"/>
</dbReference>
<sequence>MGTIPRVLLLALLSLIGAFLSPADASLADCRLIETFVTGARGTVPWTSGTECCGFVQGKRNVTCDATGRVISLSWGPTAAEAASGTNALSAAGTSLSTLAGLTELRVLSLVNNTLTGTAPSWITSLSKLSQLYLTNNQLTGMPDLSPLASTLTILDIGSNSFSGNLFSWVTGMTALQELWVGRNAFSGPLPTSLANLRGLRFLVLQYNQFTGSTSFISGFTNLQALVVRDNKFTGTFPDTSNMPYLTALQADNNGFTGPVPASLAKNTYLIQLSLAGNGFSGDVPNLSGLANLRYINLASNPSISGTLDNLLPAALTTCYLSGTGACATALSAVPVQCRIAQAGVSTCSGAGSSTGGTGSPSSGPASAPPPSSSGKPGAAGRRRAEMSTVAGKVVAAGVVGAWILAVI</sequence>
<proteinExistence type="predicted"/>
<reference evidence="3 4" key="1">
    <citation type="journal article" date="2015" name="Genome Biol. Evol.">
        <title>Phylogenomic analyses indicate that early fungi evolved digesting cell walls of algal ancestors of land plants.</title>
        <authorList>
            <person name="Chang Y."/>
            <person name="Wang S."/>
            <person name="Sekimoto S."/>
            <person name="Aerts A.L."/>
            <person name="Choi C."/>
            <person name="Clum A."/>
            <person name="LaButti K.M."/>
            <person name="Lindquist E.A."/>
            <person name="Yee Ngan C."/>
            <person name="Ohm R.A."/>
            <person name="Salamov A.A."/>
            <person name="Grigoriev I.V."/>
            <person name="Spatafora J.W."/>
            <person name="Berbee M.L."/>
        </authorList>
    </citation>
    <scope>NUCLEOTIDE SEQUENCE [LARGE SCALE GENOMIC DNA]</scope>
    <source>
        <strain evidence="3 4">JEL478</strain>
    </source>
</reference>
<keyword evidence="4" id="KW-1185">Reference proteome</keyword>
<feature type="region of interest" description="Disordered" evidence="1">
    <location>
        <begin position="351"/>
        <end position="384"/>
    </location>
</feature>
<evidence type="ECO:0000256" key="1">
    <source>
        <dbReference type="SAM" id="MobiDB-lite"/>
    </source>
</evidence>
<dbReference type="Proteomes" id="UP000070544">
    <property type="component" value="Unassembled WGS sequence"/>
</dbReference>
<keyword evidence="2" id="KW-0732">Signal</keyword>
<dbReference type="InterPro" id="IPR001611">
    <property type="entry name" value="Leu-rich_rpt"/>
</dbReference>
<gene>
    <name evidence="3" type="ORF">M427DRAFT_136304</name>
</gene>
<dbReference type="EMBL" id="KQ965775">
    <property type="protein sequence ID" value="KXS13700.1"/>
    <property type="molecule type" value="Genomic_DNA"/>
</dbReference>
<evidence type="ECO:0000313" key="4">
    <source>
        <dbReference type="Proteomes" id="UP000070544"/>
    </source>
</evidence>
<feature type="signal peptide" evidence="2">
    <location>
        <begin position="1"/>
        <end position="25"/>
    </location>
</feature>
<dbReference type="InterPro" id="IPR052941">
    <property type="entry name" value="StomDev_PlantInt_Reg"/>
</dbReference>
<evidence type="ECO:0000313" key="3">
    <source>
        <dbReference type="EMBL" id="KXS13700.1"/>
    </source>
</evidence>
<dbReference type="SUPFAM" id="SSF52058">
    <property type="entry name" value="L domain-like"/>
    <property type="match status" value="1"/>
</dbReference>
<dbReference type="PANTHER" id="PTHR48004:SF59">
    <property type="entry name" value="LEUCINE-RICH REPEAT-CONTAINING N-TERMINAL PLANT-TYPE DOMAIN-CONTAINING PROTEIN"/>
    <property type="match status" value="1"/>
</dbReference>
<dbReference type="AlphaFoldDB" id="A0A139AAD3"/>
<dbReference type="InterPro" id="IPR032675">
    <property type="entry name" value="LRR_dom_sf"/>
</dbReference>
<organism evidence="3 4">
    <name type="scientific">Gonapodya prolifera (strain JEL478)</name>
    <name type="common">Monoblepharis prolifera</name>
    <dbReference type="NCBI Taxonomy" id="1344416"/>
    <lineage>
        <taxon>Eukaryota</taxon>
        <taxon>Fungi</taxon>
        <taxon>Fungi incertae sedis</taxon>
        <taxon>Chytridiomycota</taxon>
        <taxon>Chytridiomycota incertae sedis</taxon>
        <taxon>Monoblepharidomycetes</taxon>
        <taxon>Monoblepharidales</taxon>
        <taxon>Gonapodyaceae</taxon>
        <taxon>Gonapodya</taxon>
    </lineage>
</organism>
<dbReference type="PROSITE" id="PS51450">
    <property type="entry name" value="LRR"/>
    <property type="match status" value="1"/>
</dbReference>
<accession>A0A139AAD3</accession>
<dbReference type="OrthoDB" id="676979at2759"/>
<feature type="chain" id="PRO_5007296049" evidence="2">
    <location>
        <begin position="26"/>
        <end position="408"/>
    </location>
</feature>
<evidence type="ECO:0000256" key="2">
    <source>
        <dbReference type="SAM" id="SignalP"/>
    </source>
</evidence>
<dbReference type="Pfam" id="PF13855">
    <property type="entry name" value="LRR_8"/>
    <property type="match status" value="1"/>
</dbReference>
<dbReference type="Gene3D" id="3.80.10.10">
    <property type="entry name" value="Ribonuclease Inhibitor"/>
    <property type="match status" value="2"/>
</dbReference>
<dbReference type="STRING" id="1344416.A0A139AAD3"/>
<name>A0A139AAD3_GONPJ</name>